<keyword evidence="1" id="KW-0812">Transmembrane</keyword>
<organism evidence="2 3">
    <name type="scientific">Ambispora leptoticha</name>
    <dbReference type="NCBI Taxonomy" id="144679"/>
    <lineage>
        <taxon>Eukaryota</taxon>
        <taxon>Fungi</taxon>
        <taxon>Fungi incertae sedis</taxon>
        <taxon>Mucoromycota</taxon>
        <taxon>Glomeromycotina</taxon>
        <taxon>Glomeromycetes</taxon>
        <taxon>Archaeosporales</taxon>
        <taxon>Ambisporaceae</taxon>
        <taxon>Ambispora</taxon>
    </lineage>
</organism>
<protein>
    <submittedName>
        <fullName evidence="2">12198_t:CDS:1</fullName>
    </submittedName>
</protein>
<name>A0A9N8ZZA3_9GLOM</name>
<keyword evidence="1" id="KW-1133">Transmembrane helix</keyword>
<feature type="non-terminal residue" evidence="2">
    <location>
        <position position="104"/>
    </location>
</feature>
<accession>A0A9N8ZZA3</accession>
<evidence type="ECO:0000256" key="1">
    <source>
        <dbReference type="SAM" id="Phobius"/>
    </source>
</evidence>
<keyword evidence="3" id="KW-1185">Reference proteome</keyword>
<dbReference type="Proteomes" id="UP000789508">
    <property type="component" value="Unassembled WGS sequence"/>
</dbReference>
<sequence>MCDQCFNDNTYTKIATTFFFLNTICLFLWIVLIAYLAGISSENWSYVDFLKLNRDILPPFSNDYNGIDSAWVTRFLGTVEELSPTLYNAEYQYPTFASRLLVIE</sequence>
<dbReference type="EMBL" id="CAJVPS010000866">
    <property type="protein sequence ID" value="CAG8512563.1"/>
    <property type="molecule type" value="Genomic_DNA"/>
</dbReference>
<comment type="caution">
    <text evidence="2">The sequence shown here is derived from an EMBL/GenBank/DDBJ whole genome shotgun (WGS) entry which is preliminary data.</text>
</comment>
<gene>
    <name evidence="2" type="ORF">ALEPTO_LOCUS4050</name>
</gene>
<evidence type="ECO:0000313" key="2">
    <source>
        <dbReference type="EMBL" id="CAG8512563.1"/>
    </source>
</evidence>
<keyword evidence="1" id="KW-0472">Membrane</keyword>
<proteinExistence type="predicted"/>
<reference evidence="2" key="1">
    <citation type="submission" date="2021-06" db="EMBL/GenBank/DDBJ databases">
        <authorList>
            <person name="Kallberg Y."/>
            <person name="Tangrot J."/>
            <person name="Rosling A."/>
        </authorList>
    </citation>
    <scope>NUCLEOTIDE SEQUENCE</scope>
    <source>
        <strain evidence="2">FL130A</strain>
    </source>
</reference>
<feature type="transmembrane region" description="Helical" evidence="1">
    <location>
        <begin position="18"/>
        <end position="37"/>
    </location>
</feature>
<evidence type="ECO:0000313" key="3">
    <source>
        <dbReference type="Proteomes" id="UP000789508"/>
    </source>
</evidence>
<dbReference type="AlphaFoldDB" id="A0A9N8ZZA3"/>